<evidence type="ECO:0000313" key="3">
    <source>
        <dbReference type="Proteomes" id="UP000734823"/>
    </source>
</evidence>
<dbReference type="RefSeq" id="WP_187217984.1">
    <property type="nucleotide sequence ID" value="NZ_JABVED010000001.1"/>
</dbReference>
<dbReference type="Proteomes" id="UP000734823">
    <property type="component" value="Unassembled WGS sequence"/>
</dbReference>
<evidence type="ECO:0000313" key="2">
    <source>
        <dbReference type="EMBL" id="MBC6445924.1"/>
    </source>
</evidence>
<dbReference type="EMBL" id="JABVED010000001">
    <property type="protein sequence ID" value="MBC6445924.1"/>
    <property type="molecule type" value="Genomic_DNA"/>
</dbReference>
<name>A0ABR7L0H4_9PSEU</name>
<keyword evidence="1" id="KW-0812">Transmembrane</keyword>
<reference evidence="2 3" key="1">
    <citation type="submission" date="2020-06" db="EMBL/GenBank/DDBJ databases">
        <title>Actinokineospora xiongansis sp. nov., isolated from soil of Baiyangdian.</title>
        <authorList>
            <person name="Zhang X."/>
        </authorList>
    </citation>
    <scope>NUCLEOTIDE SEQUENCE [LARGE SCALE GENOMIC DNA]</scope>
    <source>
        <strain evidence="2 3">HBU206404</strain>
    </source>
</reference>
<gene>
    <name evidence="2" type="ORF">GPZ80_01905</name>
</gene>
<accession>A0ABR7L0H4</accession>
<evidence type="ECO:0000256" key="1">
    <source>
        <dbReference type="SAM" id="Phobius"/>
    </source>
</evidence>
<feature type="transmembrane region" description="Helical" evidence="1">
    <location>
        <begin position="21"/>
        <end position="47"/>
    </location>
</feature>
<sequence length="51" mass="5377">MSHRYASTHDRGRGAMRSPARAVVDLVLITAVIGIVVIAALVLALVVGGWH</sequence>
<proteinExistence type="predicted"/>
<keyword evidence="1" id="KW-0472">Membrane</keyword>
<keyword evidence="1" id="KW-1133">Transmembrane helix</keyword>
<comment type="caution">
    <text evidence="2">The sequence shown here is derived from an EMBL/GenBank/DDBJ whole genome shotgun (WGS) entry which is preliminary data.</text>
</comment>
<organism evidence="2 3">
    <name type="scientific">Actinokineospora xionganensis</name>
    <dbReference type="NCBI Taxonomy" id="2684470"/>
    <lineage>
        <taxon>Bacteria</taxon>
        <taxon>Bacillati</taxon>
        <taxon>Actinomycetota</taxon>
        <taxon>Actinomycetes</taxon>
        <taxon>Pseudonocardiales</taxon>
        <taxon>Pseudonocardiaceae</taxon>
        <taxon>Actinokineospora</taxon>
    </lineage>
</organism>
<keyword evidence="3" id="KW-1185">Reference proteome</keyword>
<protein>
    <submittedName>
        <fullName evidence="2">Uncharacterized protein</fullName>
    </submittedName>
</protein>